<keyword evidence="3" id="KW-1185">Reference proteome</keyword>
<feature type="region of interest" description="Disordered" evidence="1">
    <location>
        <begin position="402"/>
        <end position="435"/>
    </location>
</feature>
<dbReference type="InterPro" id="IPR032675">
    <property type="entry name" value="LRR_dom_sf"/>
</dbReference>
<dbReference type="GO" id="GO:0019005">
    <property type="term" value="C:SCF ubiquitin ligase complex"/>
    <property type="evidence" value="ECO:0007669"/>
    <property type="project" value="TreeGrafter"/>
</dbReference>
<reference evidence="3" key="1">
    <citation type="submission" date="2015-02" db="EMBL/GenBank/DDBJ databases">
        <authorList>
            <person name="Gon?alves P."/>
        </authorList>
    </citation>
    <scope>NUCLEOTIDE SEQUENCE [LARGE SCALE GENOMIC DNA]</scope>
</reference>
<feature type="region of interest" description="Disordered" evidence="1">
    <location>
        <begin position="332"/>
        <end position="364"/>
    </location>
</feature>
<name>A0A0D6ETX4_SPOSA</name>
<feature type="region of interest" description="Disordered" evidence="1">
    <location>
        <begin position="447"/>
        <end position="626"/>
    </location>
</feature>
<proteinExistence type="predicted"/>
<accession>A0A0D6ETX4</accession>
<dbReference type="OrthoDB" id="9994419at2759"/>
<sequence>MDKSTPTHTAHNSPTSSSITLRSLPVLDSLSLEEQAPPPRDPAPSPSALQHNATDHTPTFESAPIFASSHSTYTRHIGDFPPEIISLIIHHLWYSLVPLPTPFPDLDPYLHLVPAPPYSAPRFEDSPGAQAKETLSALALVDKTWGAEATRALWRKVSFGMPRAFESVLRTIEEYGGKRAVERPSKKDARQTLESSLGLSLGGLGGAGGGLGWEMQASAAGGAADEERSRAMDLGPNEEDRWGAMAGSGRADGTTGDGQLREHEATLQHPVSLPSLDPADSPLLHTKTINFSRFRTAGMKRTIRQSSNERFVTSHRLLTLLRGTRLGKRKLDYPVPKDSEDEEEELMNSSADELDGAGGRKKHASTGKLESVGFTEYMDSSITLEVLEELLFRGGYLAEYEEPDEPFNPGDLTDFASSSESDLGTLPSPSPFRDLALSPVEPFHYRHLQSSHSRSPIDGRTRSSSISSSSIAEEDETMMHASDEEAEPVYPVEPSPDYDSDGDGGEGARTPMGHRPSRSANLQRRASGSAFAPSPAGYRSDDEDTDAEEERGRERFGRRRMPTTSAFRARQRFERSLGPSSFNNSRASSVPAPYHSPQLQNRSLSIAPSERSSSVPASVDSRHGRWPPVPKRVVQVLEGSLPVRPIRALDLCGCISRVFVAAMDDLVKTYKLGPPALLNVNDLGGAPSEEDEDDDAMDFGRRTPSVRSMRMGLVEDRVLTRTFFPHLRRLGLASSLLPSNLLTAFVLSFPYLTHLDLASTLTSPILLKGLALAGQNGIGGRKMRLKSLSLARCRLVTGPAILGLFCGDCPPLTTMAGISDDDQESWGSGEVVSELTDLSLFGDGTYPSPLERPELRLILTVSPAFTSGKLRTVDLSSTPMNDQLLTELFPPQPNLLELGLASCRQITMSAVATFLAARAPSVEVLDLSNSCPSNVGQAISSRRRTTIGQPTISVMELHAVLLSNCASLEVASTNPEEAQLLLALRATNLRVVELDEKSLELVQGGAGDWKPIFGKGRRGWYVDTATTSRLSTNPSYPRPRELVHLPRDHPRRLALQRLVQQHGSVTFEVGWHARKMEVLRGDGLMGREDGLFAFHAFG</sequence>
<dbReference type="EMBL" id="CENE01000047">
    <property type="protein sequence ID" value="CEQ43055.1"/>
    <property type="molecule type" value="Genomic_DNA"/>
</dbReference>
<feature type="region of interest" description="Disordered" evidence="1">
    <location>
        <begin position="218"/>
        <end position="258"/>
    </location>
</feature>
<feature type="compositionally biased region" description="Low complexity" evidence="1">
    <location>
        <begin position="526"/>
        <end position="537"/>
    </location>
</feature>
<feature type="region of interest" description="Disordered" evidence="1">
    <location>
        <begin position="1"/>
        <end position="61"/>
    </location>
</feature>
<dbReference type="GO" id="GO:0031146">
    <property type="term" value="P:SCF-dependent proteasomal ubiquitin-dependent protein catabolic process"/>
    <property type="evidence" value="ECO:0007669"/>
    <property type="project" value="TreeGrafter"/>
</dbReference>
<feature type="compositionally biased region" description="Polar residues" evidence="1">
    <location>
        <begin position="1"/>
        <end position="21"/>
    </location>
</feature>
<dbReference type="Proteomes" id="UP000243876">
    <property type="component" value="Unassembled WGS sequence"/>
</dbReference>
<feature type="compositionally biased region" description="Polar residues" evidence="1">
    <location>
        <begin position="597"/>
        <end position="616"/>
    </location>
</feature>
<dbReference type="PANTHER" id="PTHR13318">
    <property type="entry name" value="PARTNER OF PAIRED, ISOFORM B-RELATED"/>
    <property type="match status" value="1"/>
</dbReference>
<feature type="non-terminal residue" evidence="2">
    <location>
        <position position="1"/>
    </location>
</feature>
<gene>
    <name evidence="2" type="primary">SPOSA6832_04950</name>
</gene>
<organism evidence="2 3">
    <name type="scientific">Sporidiobolus salmonicolor</name>
    <name type="common">Yeast-like fungus</name>
    <name type="synonym">Sporobolomyces salmonicolor</name>
    <dbReference type="NCBI Taxonomy" id="5005"/>
    <lineage>
        <taxon>Eukaryota</taxon>
        <taxon>Fungi</taxon>
        <taxon>Dikarya</taxon>
        <taxon>Basidiomycota</taxon>
        <taxon>Pucciniomycotina</taxon>
        <taxon>Microbotryomycetes</taxon>
        <taxon>Sporidiobolales</taxon>
        <taxon>Sporidiobolaceae</taxon>
        <taxon>Sporobolomyces</taxon>
    </lineage>
</organism>
<feature type="compositionally biased region" description="Pro residues" evidence="1">
    <location>
        <begin position="36"/>
        <end position="45"/>
    </location>
</feature>
<evidence type="ECO:0000256" key="1">
    <source>
        <dbReference type="SAM" id="MobiDB-lite"/>
    </source>
</evidence>
<feature type="compositionally biased region" description="Polar residues" evidence="1">
    <location>
        <begin position="49"/>
        <end position="60"/>
    </location>
</feature>
<dbReference type="Gene3D" id="3.80.10.10">
    <property type="entry name" value="Ribonuclease Inhibitor"/>
    <property type="match status" value="1"/>
</dbReference>
<evidence type="ECO:0000313" key="2">
    <source>
        <dbReference type="EMBL" id="CEQ43055.1"/>
    </source>
</evidence>
<dbReference type="SUPFAM" id="SSF52047">
    <property type="entry name" value="RNI-like"/>
    <property type="match status" value="1"/>
</dbReference>
<feature type="compositionally biased region" description="Polar residues" evidence="1">
    <location>
        <begin position="578"/>
        <end position="588"/>
    </location>
</feature>
<evidence type="ECO:0000313" key="3">
    <source>
        <dbReference type="Proteomes" id="UP000243876"/>
    </source>
</evidence>
<dbReference type="AlphaFoldDB" id="A0A0D6ETX4"/>
<protein>
    <submittedName>
        <fullName evidence="2">SPOSA6832_04950-mRNA-1:cds</fullName>
    </submittedName>
</protein>
<dbReference type="PANTHER" id="PTHR13318:SF190">
    <property type="entry name" value="PARTNER OF PAIRED, ISOFORM B"/>
    <property type="match status" value="1"/>
</dbReference>